<evidence type="ECO:0000259" key="3">
    <source>
        <dbReference type="Pfam" id="PF03763"/>
    </source>
</evidence>
<reference evidence="4" key="1">
    <citation type="journal article" date="2019" name="Toxins">
        <title>Detection of Abrin-Like and Prepropulchellin-Like Toxin Genes and Transcripts Using Whole Genome Sequencing and Full-Length Transcript Sequencing of Abrus precatorius.</title>
        <authorList>
            <person name="Hovde B.T."/>
            <person name="Daligault H.E."/>
            <person name="Hanschen E.R."/>
            <person name="Kunde Y.A."/>
            <person name="Johnson M.B."/>
            <person name="Starkenburg S.R."/>
            <person name="Johnson S.L."/>
        </authorList>
    </citation>
    <scope>NUCLEOTIDE SEQUENCE [LARGE SCALE GENOMIC DNA]</scope>
</reference>
<keyword evidence="4" id="KW-1185">Reference proteome</keyword>
<feature type="region of interest" description="Disordered" evidence="2">
    <location>
        <begin position="1"/>
        <end position="45"/>
    </location>
</feature>
<proteinExistence type="inferred from homology"/>
<dbReference type="Pfam" id="PF03763">
    <property type="entry name" value="Remorin_C"/>
    <property type="match status" value="1"/>
</dbReference>
<evidence type="ECO:0000256" key="1">
    <source>
        <dbReference type="ARBA" id="ARBA00005711"/>
    </source>
</evidence>
<feature type="compositionally biased region" description="Basic and acidic residues" evidence="2">
    <location>
        <begin position="17"/>
        <end position="30"/>
    </location>
</feature>
<dbReference type="RefSeq" id="XP_027345771.1">
    <property type="nucleotide sequence ID" value="XM_027489970.1"/>
</dbReference>
<evidence type="ECO:0000256" key="2">
    <source>
        <dbReference type="SAM" id="MobiDB-lite"/>
    </source>
</evidence>
<comment type="similarity">
    <text evidence="1">Belongs to the remorin family.</text>
</comment>
<feature type="compositionally biased region" description="Pro residues" evidence="2">
    <location>
        <begin position="212"/>
        <end position="227"/>
    </location>
</feature>
<gene>
    <name evidence="5" type="primary">LOC113857780</name>
</gene>
<feature type="compositionally biased region" description="Basic and acidic residues" evidence="2">
    <location>
        <begin position="128"/>
        <end position="145"/>
    </location>
</feature>
<reference evidence="5" key="2">
    <citation type="submission" date="2025-08" db="UniProtKB">
        <authorList>
            <consortium name="RefSeq"/>
        </authorList>
    </citation>
    <scope>IDENTIFICATION</scope>
    <source>
        <tissue evidence="5">Young leaves</tissue>
    </source>
</reference>
<feature type="compositionally biased region" description="Basic and acidic residues" evidence="2">
    <location>
        <begin position="161"/>
        <end position="173"/>
    </location>
</feature>
<dbReference type="Proteomes" id="UP000694853">
    <property type="component" value="Unplaced"/>
</dbReference>
<dbReference type="InterPro" id="IPR005516">
    <property type="entry name" value="Remorin_C"/>
</dbReference>
<feature type="region of interest" description="Disordered" evidence="2">
    <location>
        <begin position="92"/>
        <end position="247"/>
    </location>
</feature>
<evidence type="ECO:0000313" key="4">
    <source>
        <dbReference type="Proteomes" id="UP000694853"/>
    </source>
</evidence>
<accession>A0A8B8KPJ4</accession>
<feature type="compositionally biased region" description="Pro residues" evidence="2">
    <location>
        <begin position="195"/>
        <end position="205"/>
    </location>
</feature>
<name>A0A8B8KPJ4_ABRPR</name>
<dbReference type="KEGG" id="aprc:113857780"/>
<dbReference type="OrthoDB" id="1879425at2759"/>
<dbReference type="PANTHER" id="PTHR31471:SF51">
    <property type="entry name" value="REMORIN FAMILY PROTEIN"/>
    <property type="match status" value="1"/>
</dbReference>
<feature type="compositionally biased region" description="Polar residues" evidence="2">
    <location>
        <begin position="228"/>
        <end position="237"/>
    </location>
</feature>
<protein>
    <submittedName>
        <fullName evidence="5">Remorin-like isoform X1</fullName>
    </submittedName>
</protein>
<sequence>METLMKQIRVKLTGAEEENKADRRGSRDQKIPLQKPPSFKDKKKVQNWFQRQFSRKMSHDYESIEMEHATAVAAAAFAIYSLGVSEIPQEMKTRDTTLPKTTSKVDYPRSPMSHFGSASKRLSGSFKTTRDQGNKATENLKKPEKTITPASSMKRTSTYSEKLKSKIDDEKPEIPAPKRIPTFGDMNTDDIKPETPQPNVPPPVQQPVSLKLPPPPPPPPPPSPPPIKQTSNLARQSTKQRKADAWEREELEKIKERYENLLETIASWETRKKMKARRKLNKHEQSDNERKKGKALRKYQEKMTYIDQIANGARAQADERRRNEVFKAKEKANVIRTTGKIPGPCSCF</sequence>
<dbReference type="GeneID" id="113857780"/>
<dbReference type="PANTHER" id="PTHR31471">
    <property type="entry name" value="OS02G0116800 PROTEIN"/>
    <property type="match status" value="1"/>
</dbReference>
<feature type="domain" description="Remorin C-terminal" evidence="3">
    <location>
        <begin position="239"/>
        <end position="342"/>
    </location>
</feature>
<feature type="compositionally biased region" description="Polar residues" evidence="2">
    <location>
        <begin position="148"/>
        <end position="160"/>
    </location>
</feature>
<feature type="region of interest" description="Disordered" evidence="2">
    <location>
        <begin position="273"/>
        <end position="300"/>
    </location>
</feature>
<organism evidence="4 5">
    <name type="scientific">Abrus precatorius</name>
    <name type="common">Indian licorice</name>
    <name type="synonym">Glycine abrus</name>
    <dbReference type="NCBI Taxonomy" id="3816"/>
    <lineage>
        <taxon>Eukaryota</taxon>
        <taxon>Viridiplantae</taxon>
        <taxon>Streptophyta</taxon>
        <taxon>Embryophyta</taxon>
        <taxon>Tracheophyta</taxon>
        <taxon>Spermatophyta</taxon>
        <taxon>Magnoliopsida</taxon>
        <taxon>eudicotyledons</taxon>
        <taxon>Gunneridae</taxon>
        <taxon>Pentapetalae</taxon>
        <taxon>rosids</taxon>
        <taxon>fabids</taxon>
        <taxon>Fabales</taxon>
        <taxon>Fabaceae</taxon>
        <taxon>Papilionoideae</taxon>
        <taxon>50 kb inversion clade</taxon>
        <taxon>NPAAA clade</taxon>
        <taxon>indigoferoid/millettioid clade</taxon>
        <taxon>Abreae</taxon>
        <taxon>Abrus</taxon>
    </lineage>
</organism>
<dbReference type="SUPFAM" id="SSF101447">
    <property type="entry name" value="Formin homology 2 domain (FH2 domain)"/>
    <property type="match status" value="1"/>
</dbReference>
<dbReference type="AlphaFoldDB" id="A0A8B8KPJ4"/>
<evidence type="ECO:0000313" key="5">
    <source>
        <dbReference type="RefSeq" id="XP_027345771.1"/>
    </source>
</evidence>